<keyword evidence="2" id="KW-0732">Signal</keyword>
<keyword evidence="4" id="KW-0675">Receptor</keyword>
<gene>
    <name evidence="4" type="ORF">BSAL_73340</name>
</gene>
<accession>A0A0S4J0X6</accession>
<evidence type="ECO:0000259" key="3">
    <source>
        <dbReference type="PROSITE" id="PS50125"/>
    </source>
</evidence>
<dbReference type="GO" id="GO:0009190">
    <property type="term" value="P:cyclic nucleotide biosynthetic process"/>
    <property type="evidence" value="ECO:0007669"/>
    <property type="project" value="InterPro"/>
</dbReference>
<feature type="compositionally biased region" description="Polar residues" evidence="1">
    <location>
        <begin position="1362"/>
        <end position="1375"/>
    </location>
</feature>
<protein>
    <submittedName>
        <fullName evidence="4">Receptor-type adenylate cyclase, putative</fullName>
    </submittedName>
</protein>
<dbReference type="EMBL" id="CYKH01000611">
    <property type="protein sequence ID" value="CUG06711.1"/>
    <property type="molecule type" value="Genomic_DNA"/>
</dbReference>
<dbReference type="VEuPathDB" id="TriTrypDB:BSAL_73340"/>
<organism evidence="4 5">
    <name type="scientific">Bodo saltans</name>
    <name type="common">Flagellated protozoan</name>
    <dbReference type="NCBI Taxonomy" id="75058"/>
    <lineage>
        <taxon>Eukaryota</taxon>
        <taxon>Discoba</taxon>
        <taxon>Euglenozoa</taxon>
        <taxon>Kinetoplastea</taxon>
        <taxon>Metakinetoplastina</taxon>
        <taxon>Eubodonida</taxon>
        <taxon>Bodonidae</taxon>
        <taxon>Bodo</taxon>
    </lineage>
</organism>
<proteinExistence type="predicted"/>
<dbReference type="PANTHER" id="PTHR43081:SF1">
    <property type="entry name" value="ADENYLATE CYCLASE, TERMINAL-DIFFERENTIATION SPECIFIC"/>
    <property type="match status" value="1"/>
</dbReference>
<feature type="domain" description="Guanylate cyclase" evidence="3">
    <location>
        <begin position="1115"/>
        <end position="1288"/>
    </location>
</feature>
<feature type="signal peptide" evidence="2">
    <location>
        <begin position="1"/>
        <end position="37"/>
    </location>
</feature>
<dbReference type="InterPro" id="IPR050697">
    <property type="entry name" value="Adenylyl/Guanylyl_Cyclase_3/4"/>
</dbReference>
<dbReference type="SUPFAM" id="SSF53822">
    <property type="entry name" value="Periplasmic binding protein-like I"/>
    <property type="match status" value="1"/>
</dbReference>
<dbReference type="PANTHER" id="PTHR43081">
    <property type="entry name" value="ADENYLATE CYCLASE, TERMINAL-DIFFERENTIATION SPECIFIC-RELATED"/>
    <property type="match status" value="1"/>
</dbReference>
<feature type="chain" id="PRO_5006621757" evidence="2">
    <location>
        <begin position="38"/>
        <end position="1461"/>
    </location>
</feature>
<sequence>MNNTTQPNMNKKVKAACLPLTSLVLLLVVLCSGSASGQALDRPSVIKLGMYFNMTNPAFSFDGVQMYAGAMSAVKELNDRNIVPGVTFELDYIPSNTIPAANVTDLVFATVASDWYSSQSLTSMIQNVSSPAYALQFPVIGSRNMYNSSYVNTTSRSILSLRQPLSAEYLMVLNHALNSEIARASAFAVITSPNIDFGFFTSTLVGLGLTRPMEIPLGTASSPNTTSVLNAWAAGDPRNINFLPSCGVFFTNQPDAARILTAMYKDARFNMGQMLFYVVGLAAEGLWNATVIDPTIPASDFTAPFRRVRFITSLPDPRSTSQPLAIRFRNSLNAWLASTNLSNLPVDMTTQPLVRAPTYPGLEAYMSVRWVGEIMSLLPSINRSTFLDAVYQRRYFWIDDATVGPMTDRCLINPNSDLRCFCNVALPTLQLGTISTATGQLVVQAASINYDPKIATKTIPISECYLRPADIQYPLAVALWNSQVQPAMRALSYAYNAVDGKEFFASATYMPTIMLPTVNETLTQFEDRVYFTRRPLVIVGNMFPAVNRGILNLYVIPTTDYEDAPMVTATRFSRNTWIFKPFLSELIHAVTLSLQEKFEAMPNPVVLVASDTSLGYLLAVKSLNTIQFAVEAGGATNLSDGSVLRAQLHTAASLAATGTQVVFFVSTISLSITVDLINAAVELTSAVQGTSTGSTIFSHFTLAIGTDQDNLNSAKFQLSNRSALPYFPILFGSFLYPYWEPGNLNMAALTKVMKVNTSQQTLESVSSHAGYLIFTLITLAAEESGVQPPTATSIIDYLYDQSFLTVIGVTIGPIYDLNCSEQIVAENLVNRKCLCFKALRTINTYDFRDWLANTATNNPQFRWTMTGCGVEYVPLDVPSQLNVAMVAGIAVPCGVVAIAAISYFVCCFGRRSNRTAPKDASTPFAMVFTDIQSSTSLWARAPEQMGEALEQHHDTLRVLVTEYNGYEVKTIGDSFMVAFKSASDAVGFGLAIQTVLFAADWPEEIDDVYVALAQEAYEEMLANEEEDNDPKKKAIIRKTPQWNDDVNYPLNWNGIRVRVGMHWGVGSVKFDPVSQGYDYYGTLVNTAARVEGVGNGGQVLATRDLYGQLEQEGFDLTQVDVTALGPQPLRGLDEAVPLPEQMGEALEQHHDTLRVLVNEYNGYEVKTIGDSFMVAFKNASDAVGFGLAIQTVLFAADWPEEIDDVYVALAQEAYEEMLANEEEDNDPKKKAIIRKTPQWNDDVNYPLNWNGIRVRVGMHWGVGSVKFDPVSQGYDYYGTLVNTAARVEGVGNGGQVLATRDLYGQLEQEGFDLTQVDVTALGPQPLRGLDEAVPLYQLCPTPLRGREFAALRLDVENDATDESTTNNESHTQSSAHQDDSPEALLARLVKRRRDSAVLYDHLLRVVQFMETLLRTSTMSYRRETVKTLLKKWHIRARHPREKEEPEKTLSFDIAALIGRQP</sequence>
<dbReference type="SMART" id="SM00044">
    <property type="entry name" value="CYCc"/>
    <property type="match status" value="2"/>
</dbReference>
<dbReference type="CDD" id="cd07302">
    <property type="entry name" value="CHD"/>
    <property type="match status" value="2"/>
</dbReference>
<dbReference type="Gene3D" id="3.30.70.1230">
    <property type="entry name" value="Nucleotide cyclase"/>
    <property type="match status" value="2"/>
</dbReference>
<feature type="domain" description="Guanylate cyclase" evidence="3">
    <location>
        <begin position="925"/>
        <end position="1091"/>
    </location>
</feature>
<evidence type="ECO:0000256" key="1">
    <source>
        <dbReference type="SAM" id="MobiDB-lite"/>
    </source>
</evidence>
<dbReference type="SUPFAM" id="SSF55073">
    <property type="entry name" value="Nucleotide cyclase"/>
    <property type="match status" value="2"/>
</dbReference>
<feature type="region of interest" description="Disordered" evidence="1">
    <location>
        <begin position="1359"/>
        <end position="1381"/>
    </location>
</feature>
<reference evidence="5" key="1">
    <citation type="submission" date="2015-09" db="EMBL/GenBank/DDBJ databases">
        <authorList>
            <consortium name="Pathogen Informatics"/>
        </authorList>
    </citation>
    <scope>NUCLEOTIDE SEQUENCE [LARGE SCALE GENOMIC DNA]</scope>
    <source>
        <strain evidence="5">Lake Konstanz</strain>
    </source>
</reference>
<evidence type="ECO:0000256" key="2">
    <source>
        <dbReference type="SAM" id="SignalP"/>
    </source>
</evidence>
<evidence type="ECO:0000313" key="5">
    <source>
        <dbReference type="Proteomes" id="UP000051952"/>
    </source>
</evidence>
<name>A0A0S4J0X6_BODSA</name>
<dbReference type="GO" id="GO:0035556">
    <property type="term" value="P:intracellular signal transduction"/>
    <property type="evidence" value="ECO:0007669"/>
    <property type="project" value="InterPro"/>
</dbReference>
<evidence type="ECO:0000313" key="4">
    <source>
        <dbReference type="EMBL" id="CUG06711.1"/>
    </source>
</evidence>
<dbReference type="InterPro" id="IPR028082">
    <property type="entry name" value="Peripla_BP_I"/>
</dbReference>
<dbReference type="Pfam" id="PF00211">
    <property type="entry name" value="Guanylate_cyc"/>
    <property type="match status" value="2"/>
</dbReference>
<keyword evidence="5" id="KW-1185">Reference proteome</keyword>
<dbReference type="InterPro" id="IPR029787">
    <property type="entry name" value="Nucleotide_cyclase"/>
</dbReference>
<dbReference type="OrthoDB" id="542522at2759"/>
<dbReference type="PROSITE" id="PS50125">
    <property type="entry name" value="GUANYLATE_CYCLASE_2"/>
    <property type="match status" value="2"/>
</dbReference>
<dbReference type="Proteomes" id="UP000051952">
    <property type="component" value="Unassembled WGS sequence"/>
</dbReference>
<dbReference type="InterPro" id="IPR001054">
    <property type="entry name" value="A/G_cyclase"/>
</dbReference>